<protein>
    <recommendedName>
        <fullName evidence="2">Ribosome silencing factor</fullName>
    </recommendedName>
</protein>
<dbReference type="SUPFAM" id="SSF81301">
    <property type="entry name" value="Nucleotidyltransferase"/>
    <property type="match status" value="1"/>
</dbReference>
<dbReference type="AlphaFoldDB" id="A0A094PWV9"/>
<dbReference type="Pfam" id="PF02410">
    <property type="entry name" value="RsfS"/>
    <property type="match status" value="1"/>
</dbReference>
<comment type="caution">
    <text evidence="1">The sequence shown here is derived from an EMBL/GenBank/DDBJ whole genome shotgun (WGS) entry which is preliminary data.</text>
</comment>
<dbReference type="EMBL" id="JNSK01000089">
    <property type="protein sequence ID" value="KGA15612.1"/>
    <property type="molecule type" value="Genomic_DNA"/>
</dbReference>
<accession>A0A094PWV9</accession>
<evidence type="ECO:0008006" key="2">
    <source>
        <dbReference type="Google" id="ProtNLM"/>
    </source>
</evidence>
<organism evidence="1">
    <name type="scientific">freshwater metagenome</name>
    <dbReference type="NCBI Taxonomy" id="449393"/>
    <lineage>
        <taxon>unclassified sequences</taxon>
        <taxon>metagenomes</taxon>
        <taxon>ecological metagenomes</taxon>
    </lineage>
</organism>
<name>A0A094PWV9_9ZZZZ</name>
<feature type="non-terminal residue" evidence="1">
    <location>
        <position position="67"/>
    </location>
</feature>
<proteinExistence type="predicted"/>
<sequence length="67" mass="7053">MTISSRTLEITQVAAKAAIDKIAVDVVALDLSDQLVLSEVFLIATGQNEAQVDAIADEVERQLAAIG</sequence>
<reference evidence="1" key="1">
    <citation type="submission" date="2014-05" db="EMBL/GenBank/DDBJ databases">
        <title>Key roles for freshwater Actinobacteria revealed by deep metagenomic sequencing.</title>
        <authorList>
            <person name="Ghai R."/>
            <person name="Mizuno C.M."/>
            <person name="Picazo A."/>
            <person name="Camacho A."/>
            <person name="Rodriguez-Valera F."/>
        </authorList>
    </citation>
    <scope>NUCLEOTIDE SEQUENCE</scope>
</reference>
<dbReference type="Gene3D" id="3.30.460.10">
    <property type="entry name" value="Beta Polymerase, domain 2"/>
    <property type="match status" value="1"/>
</dbReference>
<evidence type="ECO:0000313" key="1">
    <source>
        <dbReference type="EMBL" id="KGA15612.1"/>
    </source>
</evidence>
<gene>
    <name evidence="1" type="ORF">GM50_16690</name>
</gene>
<dbReference type="InterPro" id="IPR043519">
    <property type="entry name" value="NT_sf"/>
</dbReference>